<dbReference type="EMBL" id="WHUW01000017">
    <property type="protein sequence ID" value="KAF8438028.1"/>
    <property type="molecule type" value="Genomic_DNA"/>
</dbReference>
<proteinExistence type="predicted"/>
<name>A0AAD4GDI7_BOLED</name>
<evidence type="ECO:0000313" key="1">
    <source>
        <dbReference type="EMBL" id="KAF8438028.1"/>
    </source>
</evidence>
<dbReference type="AlphaFoldDB" id="A0AAD4GDI7"/>
<reference evidence="1" key="1">
    <citation type="submission" date="2019-10" db="EMBL/GenBank/DDBJ databases">
        <authorList>
            <consortium name="DOE Joint Genome Institute"/>
            <person name="Kuo A."/>
            <person name="Miyauchi S."/>
            <person name="Kiss E."/>
            <person name="Drula E."/>
            <person name="Kohler A."/>
            <person name="Sanchez-Garcia M."/>
            <person name="Andreopoulos B."/>
            <person name="Barry K.W."/>
            <person name="Bonito G."/>
            <person name="Buee M."/>
            <person name="Carver A."/>
            <person name="Chen C."/>
            <person name="Cichocki N."/>
            <person name="Clum A."/>
            <person name="Culley D."/>
            <person name="Crous P.W."/>
            <person name="Fauchery L."/>
            <person name="Girlanda M."/>
            <person name="Hayes R."/>
            <person name="Keri Z."/>
            <person name="LaButti K."/>
            <person name="Lipzen A."/>
            <person name="Lombard V."/>
            <person name="Magnuson J."/>
            <person name="Maillard F."/>
            <person name="Morin E."/>
            <person name="Murat C."/>
            <person name="Nolan M."/>
            <person name="Ohm R."/>
            <person name="Pangilinan J."/>
            <person name="Pereira M."/>
            <person name="Perotto S."/>
            <person name="Peter M."/>
            <person name="Riley R."/>
            <person name="Sitrit Y."/>
            <person name="Stielow B."/>
            <person name="Szollosi G."/>
            <person name="Zifcakova L."/>
            <person name="Stursova M."/>
            <person name="Spatafora J.W."/>
            <person name="Tedersoo L."/>
            <person name="Vaario L.-M."/>
            <person name="Yamada A."/>
            <person name="Yan M."/>
            <person name="Wang P."/>
            <person name="Xu J."/>
            <person name="Bruns T."/>
            <person name="Baldrian P."/>
            <person name="Vilgalys R."/>
            <person name="Henrissat B."/>
            <person name="Grigoriev I.V."/>
            <person name="Hibbett D."/>
            <person name="Nagy L.G."/>
            <person name="Martin F.M."/>
        </authorList>
    </citation>
    <scope>NUCLEOTIDE SEQUENCE</scope>
    <source>
        <strain evidence="1">BED1</strain>
    </source>
</reference>
<organism evidence="1 2">
    <name type="scientific">Boletus edulis BED1</name>
    <dbReference type="NCBI Taxonomy" id="1328754"/>
    <lineage>
        <taxon>Eukaryota</taxon>
        <taxon>Fungi</taxon>
        <taxon>Dikarya</taxon>
        <taxon>Basidiomycota</taxon>
        <taxon>Agaricomycotina</taxon>
        <taxon>Agaricomycetes</taxon>
        <taxon>Agaricomycetidae</taxon>
        <taxon>Boletales</taxon>
        <taxon>Boletineae</taxon>
        <taxon>Boletaceae</taxon>
        <taxon>Boletoideae</taxon>
        <taxon>Boletus</taxon>
    </lineage>
</organism>
<evidence type="ECO:0000313" key="2">
    <source>
        <dbReference type="Proteomes" id="UP001194468"/>
    </source>
</evidence>
<gene>
    <name evidence="1" type="ORF">L210DRAFT_3545257</name>
</gene>
<comment type="caution">
    <text evidence="1">The sequence shown here is derived from an EMBL/GenBank/DDBJ whole genome shotgun (WGS) entry which is preliminary data.</text>
</comment>
<sequence length="72" mass="8469">MSLELLRLRVPDDKFRVLVVGRANARKTSLLQRVCETTESPRIYRISDGRHEEIHFDPSTEVNRYLMNVNII</sequence>
<accession>A0AAD4GDI7</accession>
<reference evidence="1" key="2">
    <citation type="journal article" date="2020" name="Nat. Commun.">
        <title>Large-scale genome sequencing of mycorrhizal fungi provides insights into the early evolution of symbiotic traits.</title>
        <authorList>
            <person name="Miyauchi S."/>
            <person name="Kiss E."/>
            <person name="Kuo A."/>
            <person name="Drula E."/>
            <person name="Kohler A."/>
            <person name="Sanchez-Garcia M."/>
            <person name="Morin E."/>
            <person name="Andreopoulos B."/>
            <person name="Barry K.W."/>
            <person name="Bonito G."/>
            <person name="Buee M."/>
            <person name="Carver A."/>
            <person name="Chen C."/>
            <person name="Cichocki N."/>
            <person name="Clum A."/>
            <person name="Culley D."/>
            <person name="Crous P.W."/>
            <person name="Fauchery L."/>
            <person name="Girlanda M."/>
            <person name="Hayes R.D."/>
            <person name="Keri Z."/>
            <person name="LaButti K."/>
            <person name="Lipzen A."/>
            <person name="Lombard V."/>
            <person name="Magnuson J."/>
            <person name="Maillard F."/>
            <person name="Murat C."/>
            <person name="Nolan M."/>
            <person name="Ohm R.A."/>
            <person name="Pangilinan J."/>
            <person name="Pereira M.F."/>
            <person name="Perotto S."/>
            <person name="Peter M."/>
            <person name="Pfister S."/>
            <person name="Riley R."/>
            <person name="Sitrit Y."/>
            <person name="Stielow J.B."/>
            <person name="Szollosi G."/>
            <person name="Zifcakova L."/>
            <person name="Stursova M."/>
            <person name="Spatafora J.W."/>
            <person name="Tedersoo L."/>
            <person name="Vaario L.M."/>
            <person name="Yamada A."/>
            <person name="Yan M."/>
            <person name="Wang P."/>
            <person name="Xu J."/>
            <person name="Bruns T."/>
            <person name="Baldrian P."/>
            <person name="Vilgalys R."/>
            <person name="Dunand C."/>
            <person name="Henrissat B."/>
            <person name="Grigoriev I.V."/>
            <person name="Hibbett D."/>
            <person name="Nagy L.G."/>
            <person name="Martin F.M."/>
        </authorList>
    </citation>
    <scope>NUCLEOTIDE SEQUENCE</scope>
    <source>
        <strain evidence="1">BED1</strain>
    </source>
</reference>
<protein>
    <recommendedName>
        <fullName evidence="3">G domain-containing protein</fullName>
    </recommendedName>
</protein>
<dbReference type="Proteomes" id="UP001194468">
    <property type="component" value="Unassembled WGS sequence"/>
</dbReference>
<keyword evidence="2" id="KW-1185">Reference proteome</keyword>
<evidence type="ECO:0008006" key="3">
    <source>
        <dbReference type="Google" id="ProtNLM"/>
    </source>
</evidence>